<name>A0A367LRW4_9HYPO</name>
<dbReference type="AlphaFoldDB" id="A0A367LRW4"/>
<keyword evidence="2" id="KW-1185">Reference proteome</keyword>
<dbReference type="Proteomes" id="UP000253664">
    <property type="component" value="Unassembled WGS sequence"/>
</dbReference>
<gene>
    <name evidence="1" type="ORF">L249_2812</name>
</gene>
<evidence type="ECO:0000313" key="1">
    <source>
        <dbReference type="EMBL" id="RCI17158.1"/>
    </source>
</evidence>
<organism evidence="1 2">
    <name type="scientific">Ophiocordyceps polyrhachis-furcata BCC 54312</name>
    <dbReference type="NCBI Taxonomy" id="1330021"/>
    <lineage>
        <taxon>Eukaryota</taxon>
        <taxon>Fungi</taxon>
        <taxon>Dikarya</taxon>
        <taxon>Ascomycota</taxon>
        <taxon>Pezizomycotina</taxon>
        <taxon>Sordariomycetes</taxon>
        <taxon>Hypocreomycetidae</taxon>
        <taxon>Hypocreales</taxon>
        <taxon>Ophiocordycipitaceae</taxon>
        <taxon>Ophiocordyceps</taxon>
    </lineage>
</organism>
<protein>
    <submittedName>
        <fullName evidence="1">Uncharacterized protein</fullName>
    </submittedName>
</protein>
<evidence type="ECO:0000313" key="2">
    <source>
        <dbReference type="Proteomes" id="UP000253664"/>
    </source>
</evidence>
<proteinExistence type="predicted"/>
<sequence length="301" mass="33368">MPTFPYYGILKTEMPALGPTIHPTLKKPGADWLRNWQLLSSPVEQRPAKAKKSCKHGGRRKSAQLADLLSRYSKSKKNNDRFEIGRGDSKHTNVTLENPPAAYVFHPSHLLPSAAEKRTGFLPPKPDEDVGFGAFADLPTAARRAAVLKRDLGGNATLYLVHPTPNMVPDPDFGGYFVVAGIRYDQVIGSISLPDDLSYEYLGMLEAGLKMESPYDEAFYSKNKAYKPEKYDGYTFTDDVPLGSLKSREAAKAFMKTKGAAVDWHGDFPLFQPPRDSLSEWLKPAAPDTKPWLRGQGRVGL</sequence>
<accession>A0A367LRW4</accession>
<dbReference type="OrthoDB" id="4926767at2759"/>
<reference evidence="1 2" key="1">
    <citation type="journal article" date="2015" name="BMC Genomics">
        <title>Insights from the genome of Ophiocordyceps polyrhachis-furcata to pathogenicity and host specificity in insect fungi.</title>
        <authorList>
            <person name="Wichadakul D."/>
            <person name="Kobmoo N."/>
            <person name="Ingsriswang S."/>
            <person name="Tangphatsornruang S."/>
            <person name="Chantasingh D."/>
            <person name="Luangsa-ard J.J."/>
            <person name="Eurwilaichitr L."/>
        </authorList>
    </citation>
    <scope>NUCLEOTIDE SEQUENCE [LARGE SCALE GENOMIC DNA]</scope>
    <source>
        <strain evidence="1 2">BCC 54312</strain>
    </source>
</reference>
<dbReference type="EMBL" id="LKCN02000001">
    <property type="protein sequence ID" value="RCI17158.1"/>
    <property type="molecule type" value="Genomic_DNA"/>
</dbReference>
<comment type="caution">
    <text evidence="1">The sequence shown here is derived from an EMBL/GenBank/DDBJ whole genome shotgun (WGS) entry which is preliminary data.</text>
</comment>
<dbReference type="Gene3D" id="3.90.210.10">
    <property type="entry name" value="Heat-Labile Enterotoxin, subunit A"/>
    <property type="match status" value="1"/>
</dbReference>